<evidence type="ECO:0000313" key="2">
    <source>
        <dbReference type="EMBL" id="TWS19312.1"/>
    </source>
</evidence>
<organism evidence="2 3">
    <name type="scientific">Tsukamurella asaccharolytica</name>
    <dbReference type="NCBI Taxonomy" id="2592067"/>
    <lineage>
        <taxon>Bacteria</taxon>
        <taxon>Bacillati</taxon>
        <taxon>Actinomycetota</taxon>
        <taxon>Actinomycetes</taxon>
        <taxon>Mycobacteriales</taxon>
        <taxon>Tsukamurellaceae</taxon>
        <taxon>Tsukamurella</taxon>
    </lineage>
</organism>
<dbReference type="AlphaFoldDB" id="A0A5C5R9I6"/>
<proteinExistence type="predicted"/>
<name>A0A5C5R9I6_9ACTN</name>
<reference evidence="2 3" key="1">
    <citation type="submission" date="2019-06" db="EMBL/GenBank/DDBJ databases">
        <title>Tsukamurella conjunctivitidis sp. nov., Tsukamurella assacharolytica sp. nov. and Tsukamurella sputae sp. nov. isolated from patients with conjunctivitis, bacteraemia (lymphoma) and respiratory infection (sputum) in Hong Kong.</title>
        <authorList>
            <person name="Teng J.L.L."/>
            <person name="Lee H.H."/>
            <person name="Fong J.Y.H."/>
            <person name="Fok K.M.N."/>
            <person name="Lau S.K.P."/>
            <person name="Woo P.C.Y."/>
        </authorList>
    </citation>
    <scope>NUCLEOTIDE SEQUENCE [LARGE SCALE GENOMIC DNA]</scope>
    <source>
        <strain evidence="2 3">HKU71</strain>
    </source>
</reference>
<feature type="domain" description="N-acetyltransferase" evidence="1">
    <location>
        <begin position="1"/>
        <end position="134"/>
    </location>
</feature>
<protein>
    <submittedName>
        <fullName evidence="2">GNAT family N-acetyltransferase</fullName>
    </submittedName>
</protein>
<keyword evidence="3" id="KW-1185">Reference proteome</keyword>
<dbReference type="PROSITE" id="PS51186">
    <property type="entry name" value="GNAT"/>
    <property type="match status" value="1"/>
</dbReference>
<evidence type="ECO:0000259" key="1">
    <source>
        <dbReference type="PROSITE" id="PS51186"/>
    </source>
</evidence>
<dbReference type="SUPFAM" id="SSF55729">
    <property type="entry name" value="Acyl-CoA N-acyltransferases (Nat)"/>
    <property type="match status" value="1"/>
</dbReference>
<comment type="caution">
    <text evidence="2">The sequence shown here is derived from an EMBL/GenBank/DDBJ whole genome shotgun (WGS) entry which is preliminary data.</text>
</comment>
<dbReference type="Pfam" id="PF13508">
    <property type="entry name" value="Acetyltransf_7"/>
    <property type="match status" value="1"/>
</dbReference>
<dbReference type="OrthoDB" id="572496at2"/>
<dbReference type="Gene3D" id="3.40.630.30">
    <property type="match status" value="1"/>
</dbReference>
<dbReference type="GO" id="GO:0016747">
    <property type="term" value="F:acyltransferase activity, transferring groups other than amino-acyl groups"/>
    <property type="evidence" value="ECO:0007669"/>
    <property type="project" value="InterPro"/>
</dbReference>
<accession>A0A5C5R9I6</accession>
<dbReference type="PANTHER" id="PTHR43233:SF1">
    <property type="entry name" value="FAMILY N-ACETYLTRANSFERASE, PUTATIVE (AFU_ORTHOLOGUE AFUA_6G03350)-RELATED"/>
    <property type="match status" value="1"/>
</dbReference>
<dbReference type="InterPro" id="IPR053144">
    <property type="entry name" value="Acetyltransferase_Butenolide"/>
</dbReference>
<dbReference type="CDD" id="cd04301">
    <property type="entry name" value="NAT_SF"/>
    <property type="match status" value="1"/>
</dbReference>
<dbReference type="RefSeq" id="WP_146561556.1">
    <property type="nucleotide sequence ID" value="NZ_VIGW01000005.1"/>
</dbReference>
<evidence type="ECO:0000313" key="3">
    <source>
        <dbReference type="Proteomes" id="UP000317291"/>
    </source>
</evidence>
<gene>
    <name evidence="2" type="ORF">FK529_12460</name>
</gene>
<dbReference type="InterPro" id="IPR000182">
    <property type="entry name" value="GNAT_dom"/>
</dbReference>
<dbReference type="InterPro" id="IPR016181">
    <property type="entry name" value="Acyl_CoA_acyltransferase"/>
</dbReference>
<keyword evidence="2" id="KW-0808">Transferase</keyword>
<dbReference type="PANTHER" id="PTHR43233">
    <property type="entry name" value="FAMILY N-ACETYLTRANSFERASE, PUTATIVE (AFU_ORTHOLOGUE AFUA_6G03350)-RELATED"/>
    <property type="match status" value="1"/>
</dbReference>
<dbReference type="Proteomes" id="UP000317291">
    <property type="component" value="Unassembled WGS sequence"/>
</dbReference>
<dbReference type="EMBL" id="VIGW01000005">
    <property type="protein sequence ID" value="TWS19312.1"/>
    <property type="molecule type" value="Genomic_DNA"/>
</dbReference>
<sequence length="134" mass="14508">MSFRLVAEPPPIADYVRLRADSGLAPRTEAQAAGALANSWRWCHVVVGDEVVAMGRVLGDGGWYFHIADMATLPAHQGRGIGRAVLDWLIAEIRAAAPADPYITLMADAPGRPLYRKVGFVETAPRSLGMWLPT</sequence>